<evidence type="ECO:0000313" key="4">
    <source>
        <dbReference type="Proteomes" id="UP000230233"/>
    </source>
</evidence>
<dbReference type="Pfam" id="PF00078">
    <property type="entry name" value="RVT_1"/>
    <property type="match status" value="1"/>
</dbReference>
<dbReference type="CDD" id="cd01650">
    <property type="entry name" value="RT_nLTR_like"/>
    <property type="match status" value="1"/>
</dbReference>
<feature type="signal peptide" evidence="1">
    <location>
        <begin position="1"/>
        <end position="20"/>
    </location>
</feature>
<evidence type="ECO:0000256" key="1">
    <source>
        <dbReference type="SAM" id="SignalP"/>
    </source>
</evidence>
<feature type="chain" id="PRO_5013828552" description="Reverse transcriptase domain-containing protein" evidence="1">
    <location>
        <begin position="21"/>
        <end position="467"/>
    </location>
</feature>
<evidence type="ECO:0000313" key="3">
    <source>
        <dbReference type="EMBL" id="PIC41786.1"/>
    </source>
</evidence>
<dbReference type="PROSITE" id="PS50878">
    <property type="entry name" value="RT_POL"/>
    <property type="match status" value="1"/>
</dbReference>
<dbReference type="PANTHER" id="PTHR33332">
    <property type="entry name" value="REVERSE TRANSCRIPTASE DOMAIN-CONTAINING PROTEIN"/>
    <property type="match status" value="1"/>
</dbReference>
<evidence type="ECO:0000259" key="2">
    <source>
        <dbReference type="PROSITE" id="PS50878"/>
    </source>
</evidence>
<organism evidence="3 4">
    <name type="scientific">Caenorhabditis nigoni</name>
    <dbReference type="NCBI Taxonomy" id="1611254"/>
    <lineage>
        <taxon>Eukaryota</taxon>
        <taxon>Metazoa</taxon>
        <taxon>Ecdysozoa</taxon>
        <taxon>Nematoda</taxon>
        <taxon>Chromadorea</taxon>
        <taxon>Rhabditida</taxon>
        <taxon>Rhabditina</taxon>
        <taxon>Rhabditomorpha</taxon>
        <taxon>Rhabditoidea</taxon>
        <taxon>Rhabditidae</taxon>
        <taxon>Peloderinae</taxon>
        <taxon>Caenorhabditis</taxon>
    </lineage>
</organism>
<proteinExistence type="predicted"/>
<dbReference type="InterPro" id="IPR000477">
    <property type="entry name" value="RT_dom"/>
</dbReference>
<keyword evidence="1" id="KW-0732">Signal</keyword>
<protein>
    <recommendedName>
        <fullName evidence="2">Reverse transcriptase domain-containing protein</fullName>
    </recommendedName>
</protein>
<dbReference type="PRINTS" id="PR01345">
    <property type="entry name" value="CERVTRCPTASE"/>
</dbReference>
<reference evidence="4" key="1">
    <citation type="submission" date="2017-10" db="EMBL/GenBank/DDBJ databases">
        <title>Rapid genome shrinkage in a self-fertile nematode reveals novel sperm competition proteins.</title>
        <authorList>
            <person name="Yin D."/>
            <person name="Schwarz E.M."/>
            <person name="Thomas C.G."/>
            <person name="Felde R.L."/>
            <person name="Korf I.F."/>
            <person name="Cutter A.D."/>
            <person name="Schartner C.M."/>
            <person name="Ralston E.J."/>
            <person name="Meyer B.J."/>
            <person name="Haag E.S."/>
        </authorList>
    </citation>
    <scope>NUCLEOTIDE SEQUENCE [LARGE SCALE GENOMIC DNA]</scope>
    <source>
        <strain evidence="4">JU1422</strain>
    </source>
</reference>
<accession>A0A2G5URB8</accession>
<comment type="caution">
    <text evidence="3">The sequence shown here is derived from an EMBL/GenBank/DDBJ whole genome shotgun (WGS) entry which is preliminary data.</text>
</comment>
<gene>
    <name evidence="3" type="primary">Cnig_chr_III.g9079</name>
    <name evidence="3" type="ORF">B9Z55_009079</name>
</gene>
<dbReference type="STRING" id="1611254.A0A2G5URB8"/>
<sequence length="467" mass="52765">MKKCATTLALPLSLIYSSSLESSQVPTSWKHAVVIPIPKKGSSSSPENYRPISLTDPFARIFERILCDTIKNDCLHKFSRFQQGFLAQRSCTTSLVHSISTYKSILFEHNSLDVIFFDFRKAFDKVHHQLLIQKLVNFDIPNSFISWFSDFLTGRTFSVKINDHLGTPSSIIPSGVPQGTVSGPLLFIIFINDLLLELEKIPRLHVAAFADDIKLYSYDPLAIQTGIDTVVTWSASNSLPLAESKTALLRLGSHNSSHPFTIVGSTINESLSVRDLGLITDPSLKFAPHINKTTALALLRSKQLLKSFKSNSPSFYTYLFKCYVLPIIEYCSVIYSPPPSSSLSLKLESPLRFFSRIVCQRCNIQYSSYSDRLTTLNMFSIRHRRLKAQLILLYKFLDGTAFFPNLDAHVKFSSSARRPMNLIHLRPNTSDFFSSIIPIWNAITCHVNHFLLPSQFYSLINSNVSRF</sequence>
<dbReference type="EMBL" id="PDUG01000003">
    <property type="protein sequence ID" value="PIC41786.1"/>
    <property type="molecule type" value="Genomic_DNA"/>
</dbReference>
<dbReference type="AlphaFoldDB" id="A0A2G5URB8"/>
<keyword evidence="4" id="KW-1185">Reference proteome</keyword>
<dbReference type="OrthoDB" id="5865536at2759"/>
<feature type="domain" description="Reverse transcriptase" evidence="2">
    <location>
        <begin position="18"/>
        <end position="267"/>
    </location>
</feature>
<dbReference type="Proteomes" id="UP000230233">
    <property type="component" value="Chromosome III"/>
</dbReference>
<dbReference type="InterPro" id="IPR043502">
    <property type="entry name" value="DNA/RNA_pol_sf"/>
</dbReference>
<name>A0A2G5URB8_9PELO</name>
<dbReference type="SUPFAM" id="SSF56672">
    <property type="entry name" value="DNA/RNA polymerases"/>
    <property type="match status" value="1"/>
</dbReference>